<dbReference type="SMART" id="SM00292">
    <property type="entry name" value="BRCT"/>
    <property type="match status" value="4"/>
</dbReference>
<accession>A0A182JVI3</accession>
<evidence type="ECO:0000256" key="1">
    <source>
        <dbReference type="ARBA" id="ARBA00004123"/>
    </source>
</evidence>
<comment type="subcellular location">
    <subcellularLocation>
        <location evidence="1">Nucleus</location>
    </subcellularLocation>
</comment>
<dbReference type="Pfam" id="PF00533">
    <property type="entry name" value="BRCT"/>
    <property type="match status" value="1"/>
</dbReference>
<name>A0A182JVI3_9DIPT</name>
<evidence type="ECO:0000256" key="6">
    <source>
        <dbReference type="SAM" id="MobiDB-lite"/>
    </source>
</evidence>
<dbReference type="PANTHER" id="PTHR23196:SF1">
    <property type="entry name" value="PAX-INTERACTING PROTEIN 1"/>
    <property type="match status" value="1"/>
</dbReference>
<dbReference type="InterPro" id="IPR036420">
    <property type="entry name" value="BRCT_dom_sf"/>
</dbReference>
<dbReference type="AlphaFoldDB" id="A0A182JVI3"/>
<dbReference type="STRING" id="43041.A0A182JVI3"/>
<evidence type="ECO:0000259" key="7">
    <source>
        <dbReference type="PROSITE" id="PS50172"/>
    </source>
</evidence>
<organism evidence="8 9">
    <name type="scientific">Anopheles christyi</name>
    <dbReference type="NCBI Taxonomy" id="43041"/>
    <lineage>
        <taxon>Eukaryota</taxon>
        <taxon>Metazoa</taxon>
        <taxon>Ecdysozoa</taxon>
        <taxon>Arthropoda</taxon>
        <taxon>Hexapoda</taxon>
        <taxon>Insecta</taxon>
        <taxon>Pterygota</taxon>
        <taxon>Neoptera</taxon>
        <taxon>Endopterygota</taxon>
        <taxon>Diptera</taxon>
        <taxon>Nematocera</taxon>
        <taxon>Culicoidea</taxon>
        <taxon>Culicidae</taxon>
        <taxon>Anophelinae</taxon>
        <taxon>Anopheles</taxon>
    </lineage>
</organism>
<keyword evidence="9" id="KW-1185">Reference proteome</keyword>
<sequence length="515" mass="58352">MMQSAVAMKGGPAQFSPGRPTPLPRPQYYGHNPNLKLHPELFLLGCIFHIIEYDELHSAAEIEEWKLIIKKHGGEIESYYGPKVTHVLCRTQRHGVVMQAIRDAKRCITTYWLNDIVLKRQLLPPWQALHLPTPAIFGNQKPATKHNMSISGFEGEERLRIKQMIDESGARMTPYFSKSNTVLICRQIENQKYKFAKEWNIPAVNTVWLSDILLGNLNAMQQCEAPKYQQFTLSCHFRVDYNLVMHLMTAWKSPINLTQESHERVKRTLSELPPPVSGAKKARTLPPMEAIPQEIVCQRQPAPDAIPHVLFSQVDNSDGLKHAVTTLGGKVTNNPTEATHLVMTRVARTVKLILALATTRHLVSSKWVSDSAVAGQFLPLDNYRLDVSELNEQFKCDLHKVLDAPGRSKLFEGKVFFVTPQVKPACKDVRQMIELGGGVVEKNPRTIKRIREANAEKPGSYVIVSCPEDRIIIQPFIQKAKHAVCQICTTEYVMQSIMQQRLCIEPHIIKWELGS</sequence>
<evidence type="ECO:0000256" key="3">
    <source>
        <dbReference type="ARBA" id="ARBA00023242"/>
    </source>
</evidence>
<dbReference type="Pfam" id="PF16589">
    <property type="entry name" value="BRCT_2"/>
    <property type="match status" value="1"/>
</dbReference>
<dbReference type="PROSITE" id="PS50172">
    <property type="entry name" value="BRCT"/>
    <property type="match status" value="3"/>
</dbReference>
<dbReference type="EnsemblMetazoa" id="ACHR002515-RA">
    <property type="protein sequence ID" value="ACHR002515-PA"/>
    <property type="gene ID" value="ACHR002515"/>
</dbReference>
<dbReference type="GO" id="GO:0044666">
    <property type="term" value="C:MLL3/4 complex"/>
    <property type="evidence" value="ECO:0007669"/>
    <property type="project" value="TreeGrafter"/>
</dbReference>
<evidence type="ECO:0000256" key="4">
    <source>
        <dbReference type="ARBA" id="ARBA00023858"/>
    </source>
</evidence>
<dbReference type="Pfam" id="PF16770">
    <property type="entry name" value="RTT107_BRCT_5"/>
    <property type="match status" value="1"/>
</dbReference>
<dbReference type="InterPro" id="IPR001357">
    <property type="entry name" value="BRCT_dom"/>
</dbReference>
<dbReference type="VEuPathDB" id="VectorBase:ACHR002515"/>
<protein>
    <recommendedName>
        <fullName evidence="4">PAX-interacting protein 1</fullName>
    </recommendedName>
    <alternativeName>
        <fullName evidence="5">PAX transactivation activation domain-interacting protein</fullName>
    </alternativeName>
</protein>
<dbReference type="GO" id="GO:0006974">
    <property type="term" value="P:DNA damage response"/>
    <property type="evidence" value="ECO:0007669"/>
    <property type="project" value="UniProtKB-KW"/>
</dbReference>
<dbReference type="InterPro" id="IPR051579">
    <property type="entry name" value="DDR_Transcriptional_Reg"/>
</dbReference>
<proteinExistence type="predicted"/>
<dbReference type="Gene3D" id="3.40.50.10190">
    <property type="entry name" value="BRCT domain"/>
    <property type="match status" value="4"/>
</dbReference>
<evidence type="ECO:0000313" key="9">
    <source>
        <dbReference type="Proteomes" id="UP000075881"/>
    </source>
</evidence>
<feature type="domain" description="BRCT" evidence="7">
    <location>
        <begin position="38"/>
        <end position="124"/>
    </location>
</feature>
<reference evidence="8" key="2">
    <citation type="submission" date="2020-05" db="UniProtKB">
        <authorList>
            <consortium name="EnsemblMetazoa"/>
        </authorList>
    </citation>
    <scope>IDENTIFICATION</scope>
    <source>
        <strain evidence="8">ACHKN1017</strain>
    </source>
</reference>
<dbReference type="CDD" id="cd17711">
    <property type="entry name" value="BRCT_PAXIP1_rpt3"/>
    <property type="match status" value="1"/>
</dbReference>
<dbReference type="SUPFAM" id="SSF52113">
    <property type="entry name" value="BRCT domain"/>
    <property type="match status" value="4"/>
</dbReference>
<feature type="domain" description="BRCT" evidence="7">
    <location>
        <begin position="157"/>
        <end position="213"/>
    </location>
</feature>
<evidence type="ECO:0000256" key="5">
    <source>
        <dbReference type="ARBA" id="ARBA00030146"/>
    </source>
</evidence>
<dbReference type="CDD" id="cd17730">
    <property type="entry name" value="BRCT_PAXIP1_rpt4"/>
    <property type="match status" value="1"/>
</dbReference>
<dbReference type="CDD" id="cd18440">
    <property type="entry name" value="BRCT_PAXIP1_rpt6"/>
    <property type="match status" value="1"/>
</dbReference>
<dbReference type="PANTHER" id="PTHR23196">
    <property type="entry name" value="PAX TRANSCRIPTION ACTIVATION DOMAIN INTERACTING PROTEIN"/>
    <property type="match status" value="1"/>
</dbReference>
<dbReference type="Proteomes" id="UP000075881">
    <property type="component" value="Unassembled WGS sequence"/>
</dbReference>
<reference evidence="9" key="1">
    <citation type="submission" date="2013-03" db="EMBL/GenBank/DDBJ databases">
        <title>The Genome Sequence of Anopheles christyi ACHKN1017.</title>
        <authorList>
            <consortium name="The Broad Institute Genomics Platform"/>
            <person name="Neafsey D.E."/>
            <person name="Besansky N."/>
            <person name="Walker B."/>
            <person name="Young S.K."/>
            <person name="Zeng Q."/>
            <person name="Gargeya S."/>
            <person name="Fitzgerald M."/>
            <person name="Haas B."/>
            <person name="Abouelleil A."/>
            <person name="Allen A.W."/>
            <person name="Alvarado L."/>
            <person name="Arachchi H.M."/>
            <person name="Berlin A.M."/>
            <person name="Chapman S.B."/>
            <person name="Gainer-Dewar J."/>
            <person name="Goldberg J."/>
            <person name="Griggs A."/>
            <person name="Gujja S."/>
            <person name="Hansen M."/>
            <person name="Howarth C."/>
            <person name="Imamovic A."/>
            <person name="Ireland A."/>
            <person name="Larimer J."/>
            <person name="McCowan C."/>
            <person name="Murphy C."/>
            <person name="Pearson M."/>
            <person name="Poon T.W."/>
            <person name="Priest M."/>
            <person name="Roberts A."/>
            <person name="Saif S."/>
            <person name="Shea T."/>
            <person name="Sisk P."/>
            <person name="Sykes S."/>
            <person name="Wortman J."/>
            <person name="Nusbaum C."/>
            <person name="Birren B."/>
        </authorList>
    </citation>
    <scope>NUCLEOTIDE SEQUENCE [LARGE SCALE GENOMIC DNA]</scope>
    <source>
        <strain evidence="9">ACHKN1017</strain>
    </source>
</reference>
<feature type="domain" description="BRCT" evidence="7">
    <location>
        <begin position="320"/>
        <end position="385"/>
    </location>
</feature>
<evidence type="ECO:0000313" key="8">
    <source>
        <dbReference type="EnsemblMetazoa" id="ACHR002515-PA"/>
    </source>
</evidence>
<keyword evidence="3" id="KW-0539">Nucleus</keyword>
<evidence type="ECO:0000256" key="2">
    <source>
        <dbReference type="ARBA" id="ARBA00022763"/>
    </source>
</evidence>
<keyword evidence="2" id="KW-0227">DNA damage</keyword>
<feature type="region of interest" description="Disordered" evidence="6">
    <location>
        <begin position="1"/>
        <end position="23"/>
    </location>
</feature>
<dbReference type="Pfam" id="PF12738">
    <property type="entry name" value="PTCB-BRCT"/>
    <property type="match status" value="1"/>
</dbReference>